<dbReference type="InterPro" id="IPR036866">
    <property type="entry name" value="RibonucZ/Hydroxyglut_hydro"/>
</dbReference>
<evidence type="ECO:0000259" key="2">
    <source>
        <dbReference type="Pfam" id="PF12706"/>
    </source>
</evidence>
<comment type="caution">
    <text evidence="3">The sequence shown here is derived from an EMBL/GenBank/DDBJ whole genome shotgun (WGS) entry which is preliminary data.</text>
</comment>
<reference evidence="4" key="1">
    <citation type="journal article" date="2019" name="Int. J. Syst. Evol. Microbiol.">
        <title>The Global Catalogue of Microorganisms (GCM) 10K type strain sequencing project: providing services to taxonomists for standard genome sequencing and annotation.</title>
        <authorList>
            <consortium name="The Broad Institute Genomics Platform"/>
            <consortium name="The Broad Institute Genome Sequencing Center for Infectious Disease"/>
            <person name="Wu L."/>
            <person name="Ma J."/>
        </authorList>
    </citation>
    <scope>NUCLEOTIDE SEQUENCE [LARGE SCALE GENOMIC DNA]</scope>
    <source>
        <strain evidence="4">KCTC 52368</strain>
    </source>
</reference>
<dbReference type="PROSITE" id="PS51257">
    <property type="entry name" value="PROKAR_LIPOPROTEIN"/>
    <property type="match status" value="1"/>
</dbReference>
<evidence type="ECO:0000256" key="1">
    <source>
        <dbReference type="SAM" id="SignalP"/>
    </source>
</evidence>
<dbReference type="Pfam" id="PF12706">
    <property type="entry name" value="Lactamase_B_2"/>
    <property type="match status" value="1"/>
</dbReference>
<feature type="domain" description="Metallo-beta-lactamase" evidence="2">
    <location>
        <begin position="78"/>
        <end position="276"/>
    </location>
</feature>
<dbReference type="Proteomes" id="UP001597526">
    <property type="component" value="Unassembled WGS sequence"/>
</dbReference>
<dbReference type="PANTHER" id="PTHR42663:SF6">
    <property type="entry name" value="HYDROLASE C777.06C-RELATED"/>
    <property type="match status" value="1"/>
</dbReference>
<dbReference type="PANTHER" id="PTHR42663">
    <property type="entry name" value="HYDROLASE C777.06C-RELATED-RELATED"/>
    <property type="match status" value="1"/>
</dbReference>
<feature type="signal peptide" evidence="1">
    <location>
        <begin position="1"/>
        <end position="22"/>
    </location>
</feature>
<evidence type="ECO:0000313" key="3">
    <source>
        <dbReference type="EMBL" id="MFD2585953.1"/>
    </source>
</evidence>
<name>A0ABW5MUU7_9FLAO</name>
<dbReference type="EMBL" id="JBHULB010000006">
    <property type="protein sequence ID" value="MFD2585953.1"/>
    <property type="molecule type" value="Genomic_DNA"/>
</dbReference>
<organism evidence="3 4">
    <name type="scientific">Croceitalea marina</name>
    <dbReference type="NCBI Taxonomy" id="1775166"/>
    <lineage>
        <taxon>Bacteria</taxon>
        <taxon>Pseudomonadati</taxon>
        <taxon>Bacteroidota</taxon>
        <taxon>Flavobacteriia</taxon>
        <taxon>Flavobacteriales</taxon>
        <taxon>Flavobacteriaceae</taxon>
        <taxon>Croceitalea</taxon>
    </lineage>
</organism>
<evidence type="ECO:0000313" key="4">
    <source>
        <dbReference type="Proteomes" id="UP001597526"/>
    </source>
</evidence>
<dbReference type="RefSeq" id="WP_377765535.1">
    <property type="nucleotide sequence ID" value="NZ_JBHULB010000006.1"/>
</dbReference>
<keyword evidence="4" id="KW-1185">Reference proteome</keyword>
<keyword evidence="1" id="KW-0732">Signal</keyword>
<proteinExistence type="predicted"/>
<accession>A0ABW5MUU7</accession>
<dbReference type="Gene3D" id="3.60.15.10">
    <property type="entry name" value="Ribonuclease Z/Hydroxyacylglutathione hydrolase-like"/>
    <property type="match status" value="1"/>
</dbReference>
<feature type="chain" id="PRO_5045969411" evidence="1">
    <location>
        <begin position="23"/>
        <end position="312"/>
    </location>
</feature>
<protein>
    <submittedName>
        <fullName evidence="3">MBL fold metallo-hydrolase</fullName>
    </submittedName>
</protein>
<sequence>MKKLLTLLYILMLCACNGQTTAISESTVTVLVLGTIQDAGSPHIGCKKTCCSKLFQNPDFDRKVVSLGVIDHEHEKTYLFEATPDMPAQLKLLKEHAQIASETPSGIFVTHAHIGHYTGLMYLGREALGAQNVPVYAMPKMKSFIENNGPWSQLVNLENIELKGLQHNEEVKLTSNVTVIPFLVPHRDEFSETVGYKIIGPNKSILFIPDINKWSKWDINIIDEIKDVDFAFLDATFYDGAELNNRDISEIPHPFIIESLELFKKLSKAEKDKIHFIHFNHTNPVLNEESRQTSTVLNQGFHIAQFGQRIRL</sequence>
<dbReference type="SUPFAM" id="SSF56281">
    <property type="entry name" value="Metallo-hydrolase/oxidoreductase"/>
    <property type="match status" value="1"/>
</dbReference>
<dbReference type="InterPro" id="IPR001279">
    <property type="entry name" value="Metallo-B-lactamas"/>
</dbReference>
<gene>
    <name evidence="3" type="ORF">ACFSQJ_03365</name>
</gene>